<dbReference type="EMBL" id="JBBHLL010000879">
    <property type="protein sequence ID" value="KAK7797215.1"/>
    <property type="molecule type" value="Genomic_DNA"/>
</dbReference>
<organism evidence="15 16">
    <name type="scientific">Myodes glareolus</name>
    <name type="common">Bank vole</name>
    <name type="synonym">Clethrionomys glareolus</name>
    <dbReference type="NCBI Taxonomy" id="447135"/>
    <lineage>
        <taxon>Eukaryota</taxon>
        <taxon>Metazoa</taxon>
        <taxon>Chordata</taxon>
        <taxon>Craniata</taxon>
        <taxon>Vertebrata</taxon>
        <taxon>Euteleostomi</taxon>
        <taxon>Mammalia</taxon>
        <taxon>Eutheria</taxon>
        <taxon>Euarchontoglires</taxon>
        <taxon>Glires</taxon>
        <taxon>Rodentia</taxon>
        <taxon>Myomorpha</taxon>
        <taxon>Muroidea</taxon>
        <taxon>Cricetidae</taxon>
        <taxon>Arvicolinae</taxon>
        <taxon>Myodes</taxon>
    </lineage>
</organism>
<feature type="compositionally biased region" description="Polar residues" evidence="11">
    <location>
        <begin position="481"/>
        <end position="491"/>
    </location>
</feature>
<keyword evidence="7 12" id="KW-1133">Transmembrane helix</keyword>
<dbReference type="InterPro" id="IPR037055">
    <property type="entry name" value="MHC_I-like_Ag-recog_sf"/>
</dbReference>
<feature type="region of interest" description="Disordered" evidence="11">
    <location>
        <begin position="111"/>
        <end position="151"/>
    </location>
</feature>
<reference evidence="15 16" key="1">
    <citation type="journal article" date="2023" name="bioRxiv">
        <title>Conserved and derived expression patterns and positive selection on dental genes reveal complex evolutionary context of ever-growing rodent molars.</title>
        <authorList>
            <person name="Calamari Z.T."/>
            <person name="Song A."/>
            <person name="Cohen E."/>
            <person name="Akter M."/>
            <person name="Roy R.D."/>
            <person name="Hallikas O."/>
            <person name="Christensen M.M."/>
            <person name="Li P."/>
            <person name="Marangoni P."/>
            <person name="Jernvall J."/>
            <person name="Klein O.D."/>
        </authorList>
    </citation>
    <scope>NUCLEOTIDE SEQUENCE [LARGE SCALE GENOMIC DNA]</scope>
    <source>
        <strain evidence="15">V071</strain>
    </source>
</reference>
<dbReference type="InterPro" id="IPR003006">
    <property type="entry name" value="Ig/MHC_CS"/>
</dbReference>
<dbReference type="InterPro" id="IPR003597">
    <property type="entry name" value="Ig_C1-set"/>
</dbReference>
<evidence type="ECO:0000256" key="1">
    <source>
        <dbReference type="ARBA" id="ARBA00002297"/>
    </source>
</evidence>
<keyword evidence="6" id="KW-0391">Immunity</keyword>
<dbReference type="Pfam" id="PF06623">
    <property type="entry name" value="MHC_I_C"/>
    <property type="match status" value="1"/>
</dbReference>
<comment type="subcellular location">
    <subcellularLocation>
        <location evidence="2">Membrane</location>
        <topology evidence="2">Single-pass type I membrane protein</topology>
    </subcellularLocation>
</comment>
<feature type="region of interest" description="Disordered" evidence="11">
    <location>
        <begin position="465"/>
        <end position="491"/>
    </location>
</feature>
<evidence type="ECO:0000313" key="16">
    <source>
        <dbReference type="Proteomes" id="UP001488838"/>
    </source>
</evidence>
<keyword evidence="4" id="KW-0490">MHC I</keyword>
<dbReference type="CDD" id="cd07698">
    <property type="entry name" value="IgC1_MHC_I_alpha3"/>
    <property type="match status" value="1"/>
</dbReference>
<dbReference type="AlphaFoldDB" id="A0AAW0H443"/>
<evidence type="ECO:0000256" key="6">
    <source>
        <dbReference type="ARBA" id="ARBA00022859"/>
    </source>
</evidence>
<gene>
    <name evidence="15" type="ORF">U0070_016558</name>
</gene>
<keyword evidence="5 12" id="KW-0812">Transmembrane</keyword>
<proteinExistence type="inferred from homology"/>
<dbReference type="GO" id="GO:0009897">
    <property type="term" value="C:external side of plasma membrane"/>
    <property type="evidence" value="ECO:0007669"/>
    <property type="project" value="TreeGrafter"/>
</dbReference>
<dbReference type="InterPro" id="IPR050208">
    <property type="entry name" value="MHC_class-I_related"/>
</dbReference>
<feature type="signal peptide" evidence="13">
    <location>
        <begin position="1"/>
        <end position="17"/>
    </location>
</feature>
<dbReference type="Pfam" id="PF00129">
    <property type="entry name" value="MHC_I"/>
    <property type="match status" value="1"/>
</dbReference>
<keyword evidence="16" id="KW-1185">Reference proteome</keyword>
<keyword evidence="9" id="KW-0325">Glycoprotein</keyword>
<dbReference type="SUPFAM" id="SSF48726">
    <property type="entry name" value="Immunoglobulin"/>
    <property type="match status" value="1"/>
</dbReference>
<dbReference type="InterPro" id="IPR001039">
    <property type="entry name" value="MHC_I_a_a1/a2"/>
</dbReference>
<accession>A0AAW0H443</accession>
<dbReference type="InterPro" id="IPR010579">
    <property type="entry name" value="MHC_I_a_C"/>
</dbReference>
<comment type="similarity">
    <text evidence="3 10">Belongs to the MHC class I family.</text>
</comment>
<evidence type="ECO:0000256" key="5">
    <source>
        <dbReference type="ARBA" id="ARBA00022692"/>
    </source>
</evidence>
<dbReference type="GO" id="GO:0030670">
    <property type="term" value="C:phagocytic vesicle membrane"/>
    <property type="evidence" value="ECO:0007669"/>
    <property type="project" value="UniProtKB-ARBA"/>
</dbReference>
<dbReference type="SMART" id="SM00407">
    <property type="entry name" value="IGc1"/>
    <property type="match status" value="1"/>
</dbReference>
<dbReference type="GO" id="GO:0002486">
    <property type="term" value="P:antigen processing and presentation of endogenous peptide antigen via MHC class I via ER pathway, TAP-independent"/>
    <property type="evidence" value="ECO:0007669"/>
    <property type="project" value="TreeGrafter"/>
</dbReference>
<evidence type="ECO:0000256" key="2">
    <source>
        <dbReference type="ARBA" id="ARBA00004479"/>
    </source>
</evidence>
<evidence type="ECO:0000256" key="8">
    <source>
        <dbReference type="ARBA" id="ARBA00023136"/>
    </source>
</evidence>
<keyword evidence="8 12" id="KW-0472">Membrane</keyword>
<evidence type="ECO:0000256" key="4">
    <source>
        <dbReference type="ARBA" id="ARBA00022451"/>
    </source>
</evidence>
<protein>
    <recommendedName>
        <fullName evidence="14">Ig-like domain-containing protein</fullName>
    </recommendedName>
</protein>
<dbReference type="GO" id="GO:0001916">
    <property type="term" value="P:positive regulation of T cell mediated cytotoxicity"/>
    <property type="evidence" value="ECO:0007669"/>
    <property type="project" value="TreeGrafter"/>
</dbReference>
<dbReference type="Gene3D" id="3.30.500.10">
    <property type="entry name" value="MHC class I-like antigen recognition-like"/>
    <property type="match status" value="1"/>
</dbReference>
<dbReference type="GO" id="GO:0002476">
    <property type="term" value="P:antigen processing and presentation of endogenous peptide antigen via MHC class Ib"/>
    <property type="evidence" value="ECO:0007669"/>
    <property type="project" value="TreeGrafter"/>
</dbReference>
<feature type="transmembrane region" description="Helical" evidence="12">
    <location>
        <begin position="433"/>
        <end position="458"/>
    </location>
</feature>
<dbReference type="GO" id="GO:0005615">
    <property type="term" value="C:extracellular space"/>
    <property type="evidence" value="ECO:0007669"/>
    <property type="project" value="TreeGrafter"/>
</dbReference>
<evidence type="ECO:0000256" key="11">
    <source>
        <dbReference type="SAM" id="MobiDB-lite"/>
    </source>
</evidence>
<evidence type="ECO:0000256" key="10">
    <source>
        <dbReference type="RuleBase" id="RU004439"/>
    </source>
</evidence>
<dbReference type="FunFam" id="2.60.40.10:FF:000014">
    <property type="entry name" value="H-2 class I histocompatibility antigen, alpha chain"/>
    <property type="match status" value="1"/>
</dbReference>
<dbReference type="PANTHER" id="PTHR16675:SF251">
    <property type="entry name" value="HLA CLASS I HISTOCOMPATIBILITY ANTIGEN, C ALPHA CHAIN"/>
    <property type="match status" value="1"/>
</dbReference>
<evidence type="ECO:0000256" key="7">
    <source>
        <dbReference type="ARBA" id="ARBA00022989"/>
    </source>
</evidence>
<dbReference type="InterPro" id="IPR007110">
    <property type="entry name" value="Ig-like_dom"/>
</dbReference>
<dbReference type="InterPro" id="IPR011162">
    <property type="entry name" value="MHC_I/II-like_Ag-recog"/>
</dbReference>
<dbReference type="InterPro" id="IPR011161">
    <property type="entry name" value="MHC_I-like_Ag-recog"/>
</dbReference>
<name>A0AAW0H443_MYOGA</name>
<comment type="function">
    <text evidence="1">Involved in the presentation of foreign antigens to the immune system.</text>
</comment>
<dbReference type="GO" id="GO:0042605">
    <property type="term" value="F:peptide antigen binding"/>
    <property type="evidence" value="ECO:0007669"/>
    <property type="project" value="TreeGrafter"/>
</dbReference>
<feature type="domain" description="Ig-like" evidence="14">
    <location>
        <begin position="338"/>
        <end position="426"/>
    </location>
</feature>
<sequence length="491" mass="53850">MSAVSLFQLLTWVRSFCLEIDDNLAVLSPIGWRDPGETTSVSQITGYKVRVVHGVRGTQSRPRSEMGAMATRTLLLLLAAALAPTQTRAGECGVGRETGSAGRAGAVPVKQRPLLAQTDPPAPSPPASRAPRSVPLPAWVPGAGSGSHRAPPLGSHSLRYFHTAVSRPGLGEPRFISVGYVDDTQFVRYDSDAETPRMEPRAPWVEQEGPEYWERETQIARSNQQTFRVNLRTALGYYNQSEGGSHTIQGMSGCDVGSDGRLLGGYRQEAYDGHDYIALNEDLTTWTAADTAAQITRRKWEQTGAAERYRAYLESRCVESLLRHLENGKNTLQRTDSPKAHVTHHPGPKGDVTLRCWALGFYPAFITLTWQREEEEQTQDMELVETRPSGDGTFQKWASLVVPSGEEHKYTCHVDHEGLRQPLTLRWEPPQSMVPIMAVIAGLVLLGVVTIGAMVAVVRKRRRNTGEKGGNYAPAPGRDGSQGSDVSLTDC</sequence>
<dbReference type="GO" id="GO:0006955">
    <property type="term" value="P:immune response"/>
    <property type="evidence" value="ECO:0007669"/>
    <property type="project" value="InterPro"/>
</dbReference>
<evidence type="ECO:0000313" key="15">
    <source>
        <dbReference type="EMBL" id="KAK7797215.1"/>
    </source>
</evidence>
<keyword evidence="13" id="KW-0732">Signal</keyword>
<evidence type="ECO:0000256" key="13">
    <source>
        <dbReference type="SAM" id="SignalP"/>
    </source>
</evidence>
<dbReference type="Proteomes" id="UP001488838">
    <property type="component" value="Unassembled WGS sequence"/>
</dbReference>
<evidence type="ECO:0000256" key="12">
    <source>
        <dbReference type="SAM" id="Phobius"/>
    </source>
</evidence>
<dbReference type="InterPro" id="IPR036179">
    <property type="entry name" value="Ig-like_dom_sf"/>
</dbReference>
<dbReference type="PROSITE" id="PS50835">
    <property type="entry name" value="IG_LIKE"/>
    <property type="match status" value="1"/>
</dbReference>
<dbReference type="FunFam" id="3.30.500.10:FF:000001">
    <property type="entry name" value="H-2 class I histocompatibility antigen, alpha chain"/>
    <property type="match status" value="1"/>
</dbReference>
<comment type="caution">
    <text evidence="15">The sequence shown here is derived from an EMBL/GenBank/DDBJ whole genome shotgun (WGS) entry which is preliminary data.</text>
</comment>
<dbReference type="PANTHER" id="PTHR16675">
    <property type="entry name" value="MHC CLASS I-RELATED"/>
    <property type="match status" value="1"/>
</dbReference>
<dbReference type="PROSITE" id="PS00290">
    <property type="entry name" value="IG_MHC"/>
    <property type="match status" value="1"/>
</dbReference>
<evidence type="ECO:0000256" key="9">
    <source>
        <dbReference type="ARBA" id="ARBA00023180"/>
    </source>
</evidence>
<dbReference type="InterPro" id="IPR013783">
    <property type="entry name" value="Ig-like_fold"/>
</dbReference>
<evidence type="ECO:0000259" key="14">
    <source>
        <dbReference type="PROSITE" id="PS50835"/>
    </source>
</evidence>
<dbReference type="GO" id="GO:0042612">
    <property type="term" value="C:MHC class I protein complex"/>
    <property type="evidence" value="ECO:0007669"/>
    <property type="project" value="UniProtKB-KW"/>
</dbReference>
<dbReference type="GO" id="GO:0098553">
    <property type="term" value="C:lumenal side of endoplasmic reticulum membrane"/>
    <property type="evidence" value="ECO:0007669"/>
    <property type="project" value="UniProtKB-ARBA"/>
</dbReference>
<dbReference type="Gene3D" id="2.60.40.10">
    <property type="entry name" value="Immunoglobulins"/>
    <property type="match status" value="1"/>
</dbReference>
<dbReference type="SUPFAM" id="SSF54452">
    <property type="entry name" value="MHC antigen-recognition domain"/>
    <property type="match status" value="1"/>
</dbReference>
<feature type="chain" id="PRO_5043530448" description="Ig-like domain-containing protein" evidence="13">
    <location>
        <begin position="18"/>
        <end position="491"/>
    </location>
</feature>
<dbReference type="GO" id="GO:0005102">
    <property type="term" value="F:signaling receptor binding"/>
    <property type="evidence" value="ECO:0007669"/>
    <property type="project" value="TreeGrafter"/>
</dbReference>
<dbReference type="Pfam" id="PF07654">
    <property type="entry name" value="C1-set"/>
    <property type="match status" value="1"/>
</dbReference>
<dbReference type="PRINTS" id="PR01638">
    <property type="entry name" value="MHCCLASSI"/>
</dbReference>
<evidence type="ECO:0000256" key="3">
    <source>
        <dbReference type="ARBA" id="ARBA00006909"/>
    </source>
</evidence>